<reference evidence="1" key="1">
    <citation type="journal article" date="2023" name="GigaByte">
        <title>Genome assembly of the bearded iris, Iris pallida Lam.</title>
        <authorList>
            <person name="Bruccoleri R.E."/>
            <person name="Oakeley E.J."/>
            <person name="Faust A.M.E."/>
            <person name="Altorfer M."/>
            <person name="Dessus-Babus S."/>
            <person name="Burckhardt D."/>
            <person name="Oertli M."/>
            <person name="Naumann U."/>
            <person name="Petersen F."/>
            <person name="Wong J."/>
        </authorList>
    </citation>
    <scope>NUCLEOTIDE SEQUENCE</scope>
    <source>
        <strain evidence="1">GSM-AAB239-AS_SAM_17_03QT</strain>
    </source>
</reference>
<gene>
    <name evidence="1" type="ORF">M6B38_381915</name>
</gene>
<evidence type="ECO:0000313" key="2">
    <source>
        <dbReference type="Proteomes" id="UP001140949"/>
    </source>
</evidence>
<keyword evidence="1" id="KW-0808">Transferase</keyword>
<evidence type="ECO:0000313" key="1">
    <source>
        <dbReference type="EMBL" id="KAJ6824515.1"/>
    </source>
</evidence>
<accession>A0AAX6G880</accession>
<name>A0AAX6G880_IRIPA</name>
<organism evidence="1 2">
    <name type="scientific">Iris pallida</name>
    <name type="common">Sweet iris</name>
    <dbReference type="NCBI Taxonomy" id="29817"/>
    <lineage>
        <taxon>Eukaryota</taxon>
        <taxon>Viridiplantae</taxon>
        <taxon>Streptophyta</taxon>
        <taxon>Embryophyta</taxon>
        <taxon>Tracheophyta</taxon>
        <taxon>Spermatophyta</taxon>
        <taxon>Magnoliopsida</taxon>
        <taxon>Liliopsida</taxon>
        <taxon>Asparagales</taxon>
        <taxon>Iridaceae</taxon>
        <taxon>Iridoideae</taxon>
        <taxon>Irideae</taxon>
        <taxon>Iris</taxon>
    </lineage>
</organism>
<protein>
    <submittedName>
        <fullName evidence="1">Receptor-like serine/threonine-protein kinase NCRK</fullName>
    </submittedName>
</protein>
<dbReference type="Proteomes" id="UP001140949">
    <property type="component" value="Unassembled WGS sequence"/>
</dbReference>
<reference evidence="1" key="2">
    <citation type="submission" date="2023-04" db="EMBL/GenBank/DDBJ databases">
        <authorList>
            <person name="Bruccoleri R.E."/>
            <person name="Oakeley E.J."/>
            <person name="Faust A.-M."/>
            <person name="Dessus-Babus S."/>
            <person name="Altorfer M."/>
            <person name="Burckhardt D."/>
            <person name="Oertli M."/>
            <person name="Naumann U."/>
            <person name="Petersen F."/>
            <person name="Wong J."/>
        </authorList>
    </citation>
    <scope>NUCLEOTIDE SEQUENCE</scope>
    <source>
        <strain evidence="1">GSM-AAB239-AS_SAM_17_03QT</strain>
        <tissue evidence="1">Leaf</tissue>
    </source>
</reference>
<dbReference type="GO" id="GO:0016301">
    <property type="term" value="F:kinase activity"/>
    <property type="evidence" value="ECO:0007669"/>
    <property type="project" value="UniProtKB-KW"/>
</dbReference>
<keyword evidence="2" id="KW-1185">Reference proteome</keyword>
<keyword evidence="1" id="KW-0675">Receptor</keyword>
<keyword evidence="1" id="KW-0418">Kinase</keyword>
<proteinExistence type="predicted"/>
<dbReference type="EMBL" id="JANAVB010021999">
    <property type="protein sequence ID" value="KAJ6824515.1"/>
    <property type="molecule type" value="Genomic_DNA"/>
</dbReference>
<dbReference type="AlphaFoldDB" id="A0AAX6G880"/>
<comment type="caution">
    <text evidence="1">The sequence shown here is derived from an EMBL/GenBank/DDBJ whole genome shotgun (WGS) entry which is preliminary data.</text>
</comment>
<sequence>MTCSASSMLLLLKPILMRMRRMSRGRQQIHNSANRRNESLVIWAMTRLHDSKLVVIELPDQLLIGNIPEEEMQMMAHLARECLQWDPDSWLTMSPRMSIRKSMPAAFFMKCIRLHCSAYSYRSLSFKTLENANLVLCNHYTCFCFDVLHNKQA</sequence>